<feature type="signal peptide" evidence="2">
    <location>
        <begin position="1"/>
        <end position="18"/>
    </location>
</feature>
<dbReference type="SUPFAM" id="SSF52266">
    <property type="entry name" value="SGNH hydrolase"/>
    <property type="match status" value="1"/>
</dbReference>
<feature type="chain" id="PRO_5042190314" evidence="2">
    <location>
        <begin position="19"/>
        <end position="486"/>
    </location>
</feature>
<dbReference type="RefSeq" id="XP_060412342.1">
    <property type="nucleotide sequence ID" value="XM_060563870.1"/>
</dbReference>
<dbReference type="GO" id="GO:0052689">
    <property type="term" value="F:carboxylic ester hydrolase activity"/>
    <property type="evidence" value="ECO:0007669"/>
    <property type="project" value="InterPro"/>
</dbReference>
<dbReference type="EMBL" id="JAHLJV010000045">
    <property type="protein sequence ID" value="KAK1585316.1"/>
    <property type="molecule type" value="Genomic_DNA"/>
</dbReference>
<keyword evidence="2" id="KW-0732">Signal</keyword>
<comment type="caution">
    <text evidence="4">The sequence shown here is derived from an EMBL/GenBank/DDBJ whole genome shotgun (WGS) entry which is preliminary data.</text>
</comment>
<sequence length="486" mass="52246">MMLPSLATVLACVAAATATILENGRPRATDFADTKVDLAAGDYETYDADAPEISYKGRWDSKKISWWAKTKYVSHTQTSSARAPGIKFGFTGQTVAVTFGPHTVSGTLVAYRIAGLDWAHTNVTAGATHLFVSPATPGAGLAGPVSPATFEMRVTSWARGVQVDAVHVAAGRRLVAVPDHPRRVEFVGDSLSAGMYATYEALAGFAYGVGAGLGDTEYSITAYPGICVADQECWGNPRGQSHQWFYTSDTGGRAAEVWGGTCRRRAYAPPELQQQQPAGLAYSNRSLAPDERGPAMVSSSTSSSSSGTGRLTAACADDPEPWDFSRNPPADLVVINLGTNDANAANGVSKAAYVQHYKKLVQGIHGKWPEAQVIIMQMWQGFFRDGNTYGQNTDLRDEVYSVYEYFNSDEYLGSPTTWDAVTDTTGRASGPAKPFVHFFNTTGILQHNDIGGQWHPTDVGHIKVASHLIQYITLKLGWPLFATGPE</sequence>
<dbReference type="Pfam" id="PF13472">
    <property type="entry name" value="Lipase_GDSL_2"/>
    <property type="match status" value="1"/>
</dbReference>
<dbReference type="Gene3D" id="3.40.50.1110">
    <property type="entry name" value="SGNH hydrolase"/>
    <property type="match status" value="1"/>
</dbReference>
<evidence type="ECO:0000259" key="3">
    <source>
        <dbReference type="Pfam" id="PF13472"/>
    </source>
</evidence>
<dbReference type="InterPro" id="IPR037461">
    <property type="entry name" value="CtCE2-like_dom"/>
</dbReference>
<proteinExistence type="predicted"/>
<reference evidence="4" key="1">
    <citation type="submission" date="2021-06" db="EMBL/GenBank/DDBJ databases">
        <title>Comparative genomics, transcriptomics and evolutionary studies reveal genomic signatures of adaptation to plant cell wall in hemibiotrophic fungi.</title>
        <authorList>
            <consortium name="DOE Joint Genome Institute"/>
            <person name="Baroncelli R."/>
            <person name="Diaz J.F."/>
            <person name="Benocci T."/>
            <person name="Peng M."/>
            <person name="Battaglia E."/>
            <person name="Haridas S."/>
            <person name="Andreopoulos W."/>
            <person name="Labutti K."/>
            <person name="Pangilinan J."/>
            <person name="Floch G.L."/>
            <person name="Makela M.R."/>
            <person name="Henrissat B."/>
            <person name="Grigoriev I.V."/>
            <person name="Crouch J.A."/>
            <person name="De Vries R.P."/>
            <person name="Sukno S.A."/>
            <person name="Thon M.R."/>
        </authorList>
    </citation>
    <scope>NUCLEOTIDE SEQUENCE</scope>
    <source>
        <strain evidence="4">CBS 125086</strain>
    </source>
</reference>
<feature type="region of interest" description="Disordered" evidence="1">
    <location>
        <begin position="289"/>
        <end position="318"/>
    </location>
</feature>
<name>A0AAD8PW74_9PEZI</name>
<evidence type="ECO:0000256" key="1">
    <source>
        <dbReference type="SAM" id="MobiDB-lite"/>
    </source>
</evidence>
<evidence type="ECO:0000256" key="2">
    <source>
        <dbReference type="SAM" id="SignalP"/>
    </source>
</evidence>
<evidence type="ECO:0000313" key="5">
    <source>
        <dbReference type="Proteomes" id="UP001230504"/>
    </source>
</evidence>
<dbReference type="GeneID" id="85448110"/>
<evidence type="ECO:0000313" key="4">
    <source>
        <dbReference type="EMBL" id="KAK1585316.1"/>
    </source>
</evidence>
<keyword evidence="5" id="KW-1185">Reference proteome</keyword>
<accession>A0AAD8PW74</accession>
<dbReference type="InterPro" id="IPR013830">
    <property type="entry name" value="SGNH_hydro"/>
</dbReference>
<dbReference type="InterPro" id="IPR052762">
    <property type="entry name" value="PCW_deacetylase/CE"/>
</dbReference>
<dbReference type="PANTHER" id="PTHR37834:SF2">
    <property type="entry name" value="ESTERASE, SGNH HYDROLASE-TYPE"/>
    <property type="match status" value="1"/>
</dbReference>
<gene>
    <name evidence="4" type="ORF">LY79DRAFT_671097</name>
</gene>
<dbReference type="Proteomes" id="UP001230504">
    <property type="component" value="Unassembled WGS sequence"/>
</dbReference>
<feature type="compositionally biased region" description="Low complexity" evidence="1">
    <location>
        <begin position="298"/>
        <end position="309"/>
    </location>
</feature>
<dbReference type="CDD" id="cd01831">
    <property type="entry name" value="Endoglucanase_E_like"/>
    <property type="match status" value="1"/>
</dbReference>
<organism evidence="4 5">
    <name type="scientific">Colletotrichum navitas</name>
    <dbReference type="NCBI Taxonomy" id="681940"/>
    <lineage>
        <taxon>Eukaryota</taxon>
        <taxon>Fungi</taxon>
        <taxon>Dikarya</taxon>
        <taxon>Ascomycota</taxon>
        <taxon>Pezizomycotina</taxon>
        <taxon>Sordariomycetes</taxon>
        <taxon>Hypocreomycetidae</taxon>
        <taxon>Glomerellales</taxon>
        <taxon>Glomerellaceae</taxon>
        <taxon>Colletotrichum</taxon>
        <taxon>Colletotrichum graminicola species complex</taxon>
    </lineage>
</organism>
<dbReference type="PANTHER" id="PTHR37834">
    <property type="entry name" value="GDSL-LIKE LIPASE/ACYLHYDROLASE DOMAIN PROTEIN (AFU_ORTHOLOGUE AFUA_2G00620)"/>
    <property type="match status" value="1"/>
</dbReference>
<protein>
    <submittedName>
        <fullName evidence="4">GDSL-like Lipase/Acylhydrolase</fullName>
    </submittedName>
</protein>
<dbReference type="InterPro" id="IPR036514">
    <property type="entry name" value="SGNH_hydro_sf"/>
</dbReference>
<feature type="domain" description="SGNH hydrolase-type esterase" evidence="3">
    <location>
        <begin position="297"/>
        <end position="435"/>
    </location>
</feature>
<dbReference type="AlphaFoldDB" id="A0AAD8PW74"/>